<comment type="subcellular location">
    <subcellularLocation>
        <location evidence="1">Nucleus</location>
    </subcellularLocation>
</comment>
<proteinExistence type="predicted"/>
<feature type="region of interest" description="Disordered" evidence="4">
    <location>
        <begin position="74"/>
        <end position="93"/>
    </location>
</feature>
<evidence type="ECO:0000256" key="3">
    <source>
        <dbReference type="ARBA" id="ARBA00023242"/>
    </source>
</evidence>
<comment type="caution">
    <text evidence="5">The sequence shown here is derived from an EMBL/GenBank/DDBJ whole genome shotgun (WGS) entry which is preliminary data.</text>
</comment>
<dbReference type="GO" id="GO:0000781">
    <property type="term" value="C:chromosome, telomeric region"/>
    <property type="evidence" value="ECO:0007669"/>
    <property type="project" value="TreeGrafter"/>
</dbReference>
<sequence>MHEGEQERGTESLSYFHSSTILVHLVHHSSGINVLFLFHLSVRHCCFFVYKMWGQNEQAQGGGFVGGSQGGGDGQFGSPSAGGGDKASKGRRSNNVVPVTVKQLLDCQDENVLIVDTEAAVVTIVGLIVSVEQTTVKISIQIDDQTGVIDCINYTGADAVEAAAEIPFLPTVGNYGRIVGALRSMKGSKYIIIFKFLPIGDLNELTAHLLEVVQLPMKLKKLKETEALKTGVGMMGGLSNSLMANSMMVGTFSGLGGIPGMMGGSGAIGEASSASKSPFNSVQKMVLNIIQVRR</sequence>
<protein>
    <submittedName>
        <fullName evidence="5">Replication protein A 32 kDa subunit</fullName>
    </submittedName>
</protein>
<dbReference type="EMBL" id="LNIX01000002">
    <property type="protein sequence ID" value="OXA60683.1"/>
    <property type="molecule type" value="Genomic_DNA"/>
</dbReference>
<dbReference type="Gene3D" id="2.40.50.140">
    <property type="entry name" value="Nucleic acid-binding proteins"/>
    <property type="match status" value="1"/>
</dbReference>
<dbReference type="GO" id="GO:0035861">
    <property type="term" value="C:site of double-strand break"/>
    <property type="evidence" value="ECO:0007669"/>
    <property type="project" value="TreeGrafter"/>
</dbReference>
<keyword evidence="6" id="KW-1185">Reference proteome</keyword>
<dbReference type="GO" id="GO:0006289">
    <property type="term" value="P:nucleotide-excision repair"/>
    <property type="evidence" value="ECO:0007669"/>
    <property type="project" value="TreeGrafter"/>
</dbReference>
<evidence type="ECO:0000256" key="1">
    <source>
        <dbReference type="ARBA" id="ARBA00004123"/>
    </source>
</evidence>
<evidence type="ECO:0000313" key="5">
    <source>
        <dbReference type="EMBL" id="OXA60683.1"/>
    </source>
</evidence>
<evidence type="ECO:0000313" key="6">
    <source>
        <dbReference type="Proteomes" id="UP000198287"/>
    </source>
</evidence>
<evidence type="ECO:0000256" key="4">
    <source>
        <dbReference type="SAM" id="MobiDB-lite"/>
    </source>
</evidence>
<dbReference type="GO" id="GO:0006260">
    <property type="term" value="P:DNA replication"/>
    <property type="evidence" value="ECO:0007669"/>
    <property type="project" value="TreeGrafter"/>
</dbReference>
<dbReference type="CDD" id="cd04478">
    <property type="entry name" value="RPA2_DBD_D"/>
    <property type="match status" value="1"/>
</dbReference>
<dbReference type="SUPFAM" id="SSF50249">
    <property type="entry name" value="Nucleic acid-binding proteins"/>
    <property type="match status" value="1"/>
</dbReference>
<dbReference type="STRING" id="158441.A0A226ESU3"/>
<dbReference type="OrthoDB" id="25571at2759"/>
<accession>A0A226ESU3</accession>
<dbReference type="GO" id="GO:0005662">
    <property type="term" value="C:DNA replication factor A complex"/>
    <property type="evidence" value="ECO:0007669"/>
    <property type="project" value="TreeGrafter"/>
</dbReference>
<reference evidence="5 6" key="1">
    <citation type="submission" date="2015-12" db="EMBL/GenBank/DDBJ databases">
        <title>The genome of Folsomia candida.</title>
        <authorList>
            <person name="Faddeeva A."/>
            <person name="Derks M.F."/>
            <person name="Anvar Y."/>
            <person name="Smit S."/>
            <person name="Van Straalen N."/>
            <person name="Roelofs D."/>
        </authorList>
    </citation>
    <scope>NUCLEOTIDE SEQUENCE [LARGE SCALE GENOMIC DNA]</scope>
    <source>
        <strain evidence="5 6">VU population</strain>
        <tissue evidence="5">Whole body</tissue>
    </source>
</reference>
<dbReference type="InterPro" id="IPR040260">
    <property type="entry name" value="RFA2-like"/>
</dbReference>
<dbReference type="Proteomes" id="UP000198287">
    <property type="component" value="Unassembled WGS sequence"/>
</dbReference>
<organism evidence="5 6">
    <name type="scientific">Folsomia candida</name>
    <name type="common">Springtail</name>
    <dbReference type="NCBI Taxonomy" id="158441"/>
    <lineage>
        <taxon>Eukaryota</taxon>
        <taxon>Metazoa</taxon>
        <taxon>Ecdysozoa</taxon>
        <taxon>Arthropoda</taxon>
        <taxon>Hexapoda</taxon>
        <taxon>Collembola</taxon>
        <taxon>Entomobryomorpha</taxon>
        <taxon>Isotomoidea</taxon>
        <taxon>Isotomidae</taxon>
        <taxon>Proisotominae</taxon>
        <taxon>Folsomia</taxon>
    </lineage>
</organism>
<keyword evidence="2" id="KW-0238">DNA-binding</keyword>
<gene>
    <name evidence="5" type="ORF">Fcan01_05355</name>
</gene>
<dbReference type="PANTHER" id="PTHR13989">
    <property type="entry name" value="REPLICATION PROTEIN A-RELATED"/>
    <property type="match status" value="1"/>
</dbReference>
<dbReference type="GO" id="GO:0000724">
    <property type="term" value="P:double-strand break repair via homologous recombination"/>
    <property type="evidence" value="ECO:0007669"/>
    <property type="project" value="TreeGrafter"/>
</dbReference>
<dbReference type="GO" id="GO:0003697">
    <property type="term" value="F:single-stranded DNA binding"/>
    <property type="evidence" value="ECO:0007669"/>
    <property type="project" value="TreeGrafter"/>
</dbReference>
<dbReference type="PANTHER" id="PTHR13989:SF16">
    <property type="entry name" value="REPLICATION PROTEIN A2"/>
    <property type="match status" value="1"/>
</dbReference>
<keyword evidence="3" id="KW-0539">Nucleus</keyword>
<feature type="compositionally biased region" description="Gly residues" evidence="4">
    <location>
        <begin position="74"/>
        <end position="85"/>
    </location>
</feature>
<dbReference type="InterPro" id="IPR012340">
    <property type="entry name" value="NA-bd_OB-fold"/>
</dbReference>
<name>A0A226ESU3_FOLCA</name>
<evidence type="ECO:0000256" key="2">
    <source>
        <dbReference type="ARBA" id="ARBA00023125"/>
    </source>
</evidence>
<dbReference type="AlphaFoldDB" id="A0A226ESU3"/>